<organism evidence="2 3">
    <name type="scientific">Phytophthora fragariaefolia</name>
    <dbReference type="NCBI Taxonomy" id="1490495"/>
    <lineage>
        <taxon>Eukaryota</taxon>
        <taxon>Sar</taxon>
        <taxon>Stramenopiles</taxon>
        <taxon>Oomycota</taxon>
        <taxon>Peronosporomycetes</taxon>
        <taxon>Peronosporales</taxon>
        <taxon>Peronosporaceae</taxon>
        <taxon>Phytophthora</taxon>
    </lineage>
</organism>
<evidence type="ECO:0000313" key="3">
    <source>
        <dbReference type="Proteomes" id="UP001165121"/>
    </source>
</evidence>
<dbReference type="Proteomes" id="UP001165121">
    <property type="component" value="Unassembled WGS sequence"/>
</dbReference>
<evidence type="ECO:0000313" key="2">
    <source>
        <dbReference type="EMBL" id="GMF19190.1"/>
    </source>
</evidence>
<comment type="caution">
    <text evidence="2">The sequence shown here is derived from an EMBL/GenBank/DDBJ whole genome shotgun (WGS) entry which is preliminary data.</text>
</comment>
<gene>
    <name evidence="2" type="ORF">Pfra01_000192300</name>
</gene>
<protein>
    <submittedName>
        <fullName evidence="2">Unnamed protein product</fullName>
    </submittedName>
</protein>
<proteinExistence type="predicted"/>
<keyword evidence="3" id="KW-1185">Reference proteome</keyword>
<sequence length="78" mass="7497">MPVSGSVLSSAAVHSDSTPPFSPIPRAPMSPASSTASTALLLSTLMVPSGATPGTDASVLIEIDEDGGAGGDEAASEA</sequence>
<dbReference type="EMBL" id="BSXT01000148">
    <property type="protein sequence ID" value="GMF19190.1"/>
    <property type="molecule type" value="Genomic_DNA"/>
</dbReference>
<dbReference type="AlphaFoldDB" id="A0A9W6WVF8"/>
<feature type="region of interest" description="Disordered" evidence="1">
    <location>
        <begin position="1"/>
        <end position="35"/>
    </location>
</feature>
<reference evidence="2" key="1">
    <citation type="submission" date="2023-04" db="EMBL/GenBank/DDBJ databases">
        <title>Phytophthora fragariaefolia NBRC 109709.</title>
        <authorList>
            <person name="Ichikawa N."/>
            <person name="Sato H."/>
            <person name="Tonouchi N."/>
        </authorList>
    </citation>
    <scope>NUCLEOTIDE SEQUENCE</scope>
    <source>
        <strain evidence="2">NBRC 109709</strain>
    </source>
</reference>
<accession>A0A9W6WVF8</accession>
<name>A0A9W6WVF8_9STRA</name>
<evidence type="ECO:0000256" key="1">
    <source>
        <dbReference type="SAM" id="MobiDB-lite"/>
    </source>
</evidence>